<dbReference type="RefSeq" id="WP_066238246.1">
    <property type="nucleotide sequence ID" value="NZ_LRFC01000005.1"/>
</dbReference>
<name>A0A165NXI6_9BACL</name>
<proteinExistence type="predicted"/>
<feature type="transmembrane region" description="Helical" evidence="1">
    <location>
        <begin position="634"/>
        <end position="658"/>
    </location>
</feature>
<gene>
    <name evidence="2" type="ORF">AWM68_17210</name>
</gene>
<feature type="transmembrane region" description="Helical" evidence="1">
    <location>
        <begin position="568"/>
        <end position="594"/>
    </location>
</feature>
<evidence type="ECO:0008006" key="4">
    <source>
        <dbReference type="Google" id="ProtNLM"/>
    </source>
</evidence>
<comment type="caution">
    <text evidence="2">The sequence shown here is derived from an EMBL/GenBank/DDBJ whole genome shotgun (WGS) entry which is preliminary data.</text>
</comment>
<dbReference type="PANTHER" id="PTHR37813:SF1">
    <property type="entry name" value="FELS-2 PROPHAGE PROTEIN"/>
    <property type="match status" value="1"/>
</dbReference>
<evidence type="ECO:0000256" key="1">
    <source>
        <dbReference type="SAM" id="Phobius"/>
    </source>
</evidence>
<feature type="transmembrane region" description="Helical" evidence="1">
    <location>
        <begin position="478"/>
        <end position="504"/>
    </location>
</feature>
<organism evidence="2 3">
    <name type="scientific">Fictibacillus phosphorivorans</name>
    <dbReference type="NCBI Taxonomy" id="1221500"/>
    <lineage>
        <taxon>Bacteria</taxon>
        <taxon>Bacillati</taxon>
        <taxon>Bacillota</taxon>
        <taxon>Bacilli</taxon>
        <taxon>Bacillales</taxon>
        <taxon>Fictibacillaceae</taxon>
        <taxon>Fictibacillus</taxon>
    </lineage>
</organism>
<dbReference type="Proteomes" id="UP000076567">
    <property type="component" value="Unassembled WGS sequence"/>
</dbReference>
<dbReference type="EMBL" id="LRFC01000005">
    <property type="protein sequence ID" value="KZE68055.1"/>
    <property type="molecule type" value="Genomic_DNA"/>
</dbReference>
<evidence type="ECO:0000313" key="2">
    <source>
        <dbReference type="EMBL" id="KZE68055.1"/>
    </source>
</evidence>
<feature type="transmembrane region" description="Helical" evidence="1">
    <location>
        <begin position="516"/>
        <end position="536"/>
    </location>
</feature>
<feature type="transmembrane region" description="Helical" evidence="1">
    <location>
        <begin position="401"/>
        <end position="421"/>
    </location>
</feature>
<feature type="non-terminal residue" evidence="2">
    <location>
        <position position="898"/>
    </location>
</feature>
<reference evidence="3" key="1">
    <citation type="submission" date="2016-01" db="EMBL/GenBank/DDBJ databases">
        <title>Draft genome of Chromobacterium sp. F49.</title>
        <authorList>
            <person name="Hong K.W."/>
        </authorList>
    </citation>
    <scope>NUCLEOTIDE SEQUENCE [LARGE SCALE GENOMIC DNA]</scope>
    <source>
        <strain evidence="3">P7IIIA</strain>
    </source>
</reference>
<dbReference type="PANTHER" id="PTHR37813">
    <property type="entry name" value="FELS-2 PROPHAGE PROTEIN"/>
    <property type="match status" value="1"/>
</dbReference>
<evidence type="ECO:0000313" key="3">
    <source>
        <dbReference type="Proteomes" id="UP000076567"/>
    </source>
</evidence>
<keyword evidence="1" id="KW-1133">Transmembrane helix</keyword>
<keyword evidence="1" id="KW-0472">Membrane</keyword>
<protein>
    <recommendedName>
        <fullName evidence="4">Phage tail tape measure protein</fullName>
    </recommendedName>
</protein>
<feature type="transmembrane region" description="Helical" evidence="1">
    <location>
        <begin position="433"/>
        <end position="458"/>
    </location>
</feature>
<feature type="transmembrane region" description="Helical" evidence="1">
    <location>
        <begin position="678"/>
        <end position="698"/>
    </location>
</feature>
<keyword evidence="3" id="KW-1185">Reference proteome</keyword>
<dbReference type="Gene3D" id="1.20.120.20">
    <property type="entry name" value="Apolipoprotein"/>
    <property type="match status" value="1"/>
</dbReference>
<dbReference type="OrthoDB" id="1779742at2"/>
<keyword evidence="1" id="KW-0812">Transmembrane</keyword>
<accession>A0A165NXI6</accession>
<dbReference type="AlphaFoldDB" id="A0A165NXI6"/>
<feature type="transmembrane region" description="Helical" evidence="1">
    <location>
        <begin position="601"/>
        <end position="622"/>
    </location>
</feature>
<sequence>MANEHLRDTSILVDVLTDVDPLREINKQMRQVTQNAKIMGNSYDALSDASKIMLKQMKYGWNTQRESIIKYRNDLIGAEYGYHLLAKGARTYQGSTKKLMASIVSLGATHKKATDGMMVDDDRKRMSIFRTIGAYANMTPMAKKVADGYKKHNPFLTVNNAGLKLVSTLQEIANRANPAAIALERLGANASTKDLNDEIQKINRGLGAMPTVAMGAAIAGGILYTALYKAAHGPNVQEVFQKQQEALKEYANAVKTRTREIMDTWGLFEKVQLEKLNPKNLIKNLQGQVDTLRDWSNNLKTLAARGVDEGLIAELRKMGPAAASEVSAMVKSSDVGLAEWVSLWREKSALAKTAAVTELDKLKAETDNKVQELQNSLKPLGIATEEMKGSLAKAFQPMVEVFSMIMTPIIKFITYISNLIVKFNEAHPVMAKVLQGIVMLVPILTLLLLPLGLGIGLINGYRAALFFLMKMIGPIITFMASMSATVWLVAAALVIIPTVLVLMYKKFEWFRNGVNAVFAVILSVVRTVISVVIGFIRQKMTELQVWWQTNGTMILQAATNVWNVIKTVIGGVLLAIWTVMKFVWPFVLALIISVWNNIKGVINGAIMVITGIIQFFAALFTGNWTALWAAVKQILVGAFMFIWNWINLILIGRFLAIFRVFGTAGSAIFRMAFNGIRALTVTIWTGIRTFFVGLFNWLKSAATNATSVTRSVFTAAWNIIKSITQGLGNFIKTIWNTIKAAVTAAAQGIWNAVKASFNGMMNAVKTIMNTIFTTIKSIWDKVMGFFRGVDLKQIGKDIMNGLLSGITSMGDVVWKKVKGIADNIKKTFAKVLDINSPSHEMFKLGRFTMQGAALGMEKEQDFIRKVTYESAQIPMEYTPETSATTYNTSSDRSIVFAP</sequence>